<feature type="transmembrane region" description="Helical" evidence="9">
    <location>
        <begin position="97"/>
        <end position="116"/>
    </location>
</feature>
<dbReference type="NCBIfam" id="TIGR01297">
    <property type="entry name" value="CDF"/>
    <property type="match status" value="1"/>
</dbReference>
<dbReference type="SUPFAM" id="SSF161111">
    <property type="entry name" value="Cation efflux protein transmembrane domain-like"/>
    <property type="match status" value="1"/>
</dbReference>
<dbReference type="OrthoDB" id="9809646at2"/>
<comment type="subcellular location">
    <subcellularLocation>
        <location evidence="1">Membrane</location>
        <topology evidence="1">Multi-pass membrane protein</topology>
    </subcellularLocation>
</comment>
<evidence type="ECO:0000313" key="13">
    <source>
        <dbReference type="Proteomes" id="UP000238220"/>
    </source>
</evidence>
<keyword evidence="3" id="KW-0813">Transport</keyword>
<keyword evidence="5" id="KW-0864">Zinc transport</keyword>
<organism evidence="12 13">
    <name type="scientific">Solimonas fluminis</name>
    <dbReference type="NCBI Taxonomy" id="2086571"/>
    <lineage>
        <taxon>Bacteria</taxon>
        <taxon>Pseudomonadati</taxon>
        <taxon>Pseudomonadota</taxon>
        <taxon>Gammaproteobacteria</taxon>
        <taxon>Nevskiales</taxon>
        <taxon>Nevskiaceae</taxon>
        <taxon>Solimonas</taxon>
    </lineage>
</organism>
<sequence>MSHDHAKGEKHAPGDSVEHDHAITASDARLKWALTLTAGFMGLEVVAGLWSGSLALLADAGHMLTDAGSLALALYAAKASRRSPDDRRTYGYGRARVLAAFVNGLSLLLIAAWIAIEAAQRLQEPVPILAGPMLGVALGGLGVNVLAYLILRGGSDLNSRGALAHVVGDLLGSVAAIGAAVIILTTGWSPADPLLSVVVAVLIVRTGWRITSESAHALLEGSPVGYDVDRVRKSLLRTIPGLLDAHHVHAWTVAADDIYVSLHVRASAGLSVDAVIADVREHLHAEFGARHVTVQVEFERCASPEH</sequence>
<dbReference type="InterPro" id="IPR027470">
    <property type="entry name" value="Cation_efflux_CTD"/>
</dbReference>
<dbReference type="InterPro" id="IPR050681">
    <property type="entry name" value="CDF/SLC30A"/>
</dbReference>
<name>A0A2S5TD76_9GAMM</name>
<feature type="transmembrane region" description="Helical" evidence="9">
    <location>
        <begin position="128"/>
        <end position="151"/>
    </location>
</feature>
<dbReference type="InterPro" id="IPR036837">
    <property type="entry name" value="Cation_efflux_CTD_sf"/>
</dbReference>
<dbReference type="EMBL" id="PSNW01000010">
    <property type="protein sequence ID" value="PPE72788.1"/>
    <property type="molecule type" value="Genomic_DNA"/>
</dbReference>
<dbReference type="Pfam" id="PF01545">
    <property type="entry name" value="Cation_efflux"/>
    <property type="match status" value="1"/>
</dbReference>
<feature type="domain" description="Cation efflux protein transmembrane" evidence="10">
    <location>
        <begin position="33"/>
        <end position="219"/>
    </location>
</feature>
<dbReference type="RefSeq" id="WP_104231598.1">
    <property type="nucleotide sequence ID" value="NZ_PSNW01000010.1"/>
</dbReference>
<dbReference type="Proteomes" id="UP000238220">
    <property type="component" value="Unassembled WGS sequence"/>
</dbReference>
<keyword evidence="13" id="KW-1185">Reference proteome</keyword>
<dbReference type="GO" id="GO:0005385">
    <property type="term" value="F:zinc ion transmembrane transporter activity"/>
    <property type="evidence" value="ECO:0007669"/>
    <property type="project" value="TreeGrafter"/>
</dbReference>
<proteinExistence type="inferred from homology"/>
<evidence type="ECO:0000256" key="2">
    <source>
        <dbReference type="ARBA" id="ARBA00008873"/>
    </source>
</evidence>
<dbReference type="AlphaFoldDB" id="A0A2S5TD76"/>
<evidence type="ECO:0000256" key="5">
    <source>
        <dbReference type="ARBA" id="ARBA00022906"/>
    </source>
</evidence>
<dbReference type="PANTHER" id="PTHR11562">
    <property type="entry name" value="CATION EFFLUX PROTEIN/ ZINC TRANSPORTER"/>
    <property type="match status" value="1"/>
</dbReference>
<keyword evidence="4 9" id="KW-0812">Transmembrane</keyword>
<dbReference type="SUPFAM" id="SSF160240">
    <property type="entry name" value="Cation efflux protein cytoplasmic domain-like"/>
    <property type="match status" value="1"/>
</dbReference>
<evidence type="ECO:0000256" key="1">
    <source>
        <dbReference type="ARBA" id="ARBA00004141"/>
    </source>
</evidence>
<comment type="similarity">
    <text evidence="2">Belongs to the cation diffusion facilitator (CDF) transporter (TC 2.A.4) family. SLC30A subfamily.</text>
</comment>
<dbReference type="Gene3D" id="1.20.1510.10">
    <property type="entry name" value="Cation efflux protein transmembrane domain"/>
    <property type="match status" value="1"/>
</dbReference>
<evidence type="ECO:0000256" key="6">
    <source>
        <dbReference type="ARBA" id="ARBA00022989"/>
    </source>
</evidence>
<protein>
    <submittedName>
        <fullName evidence="12">Cation transporter</fullName>
    </submittedName>
</protein>
<dbReference type="PANTHER" id="PTHR11562:SF17">
    <property type="entry name" value="RE54080P-RELATED"/>
    <property type="match status" value="1"/>
</dbReference>
<comment type="caution">
    <text evidence="12">The sequence shown here is derived from an EMBL/GenBank/DDBJ whole genome shotgun (WGS) entry which is preliminary data.</text>
</comment>
<reference evidence="12 13" key="1">
    <citation type="submission" date="2018-02" db="EMBL/GenBank/DDBJ databases">
        <title>Genome sequencing of Solimonas sp. HR-BB.</title>
        <authorList>
            <person name="Lee Y."/>
            <person name="Jeon C.O."/>
        </authorList>
    </citation>
    <scope>NUCLEOTIDE SEQUENCE [LARGE SCALE GENOMIC DNA]</scope>
    <source>
        <strain evidence="12 13">HR-BB</strain>
    </source>
</reference>
<dbReference type="InterPro" id="IPR027469">
    <property type="entry name" value="Cation_efflux_TMD_sf"/>
</dbReference>
<keyword evidence="5" id="KW-0862">Zinc</keyword>
<dbReference type="InterPro" id="IPR002524">
    <property type="entry name" value="Cation_efflux"/>
</dbReference>
<dbReference type="GO" id="GO:0005886">
    <property type="term" value="C:plasma membrane"/>
    <property type="evidence" value="ECO:0007669"/>
    <property type="project" value="TreeGrafter"/>
</dbReference>
<keyword evidence="8 9" id="KW-0472">Membrane</keyword>
<keyword evidence="7" id="KW-0406">Ion transport</keyword>
<dbReference type="InterPro" id="IPR058533">
    <property type="entry name" value="Cation_efflux_TM"/>
</dbReference>
<accession>A0A2S5TD76</accession>
<evidence type="ECO:0000256" key="4">
    <source>
        <dbReference type="ARBA" id="ARBA00022692"/>
    </source>
</evidence>
<feature type="transmembrane region" description="Helical" evidence="9">
    <location>
        <begin position="163"/>
        <end position="184"/>
    </location>
</feature>
<gene>
    <name evidence="12" type="ORF">C3942_17245</name>
</gene>
<evidence type="ECO:0000256" key="7">
    <source>
        <dbReference type="ARBA" id="ARBA00023065"/>
    </source>
</evidence>
<evidence type="ECO:0000256" key="8">
    <source>
        <dbReference type="ARBA" id="ARBA00023136"/>
    </source>
</evidence>
<dbReference type="Pfam" id="PF16916">
    <property type="entry name" value="ZT_dimer"/>
    <property type="match status" value="1"/>
</dbReference>
<evidence type="ECO:0000256" key="3">
    <source>
        <dbReference type="ARBA" id="ARBA00022448"/>
    </source>
</evidence>
<evidence type="ECO:0000259" key="11">
    <source>
        <dbReference type="Pfam" id="PF16916"/>
    </source>
</evidence>
<evidence type="ECO:0000259" key="10">
    <source>
        <dbReference type="Pfam" id="PF01545"/>
    </source>
</evidence>
<evidence type="ECO:0000256" key="9">
    <source>
        <dbReference type="SAM" id="Phobius"/>
    </source>
</evidence>
<feature type="domain" description="Cation efflux protein cytoplasmic" evidence="11">
    <location>
        <begin position="227"/>
        <end position="297"/>
    </location>
</feature>
<keyword evidence="6 9" id="KW-1133">Transmembrane helix</keyword>
<evidence type="ECO:0000313" key="12">
    <source>
        <dbReference type="EMBL" id="PPE72788.1"/>
    </source>
</evidence>